<dbReference type="Pfam" id="PF00672">
    <property type="entry name" value="HAMP"/>
    <property type="match status" value="1"/>
</dbReference>
<feature type="transmembrane region" description="Helical" evidence="8">
    <location>
        <begin position="215"/>
        <end position="237"/>
    </location>
</feature>
<dbReference type="Proteomes" id="UP000295525">
    <property type="component" value="Unassembled WGS sequence"/>
</dbReference>
<keyword evidence="11" id="KW-1185">Reference proteome</keyword>
<dbReference type="CDD" id="cd06225">
    <property type="entry name" value="HAMP"/>
    <property type="match status" value="1"/>
</dbReference>
<dbReference type="GO" id="GO:0006935">
    <property type="term" value="P:chemotaxis"/>
    <property type="evidence" value="ECO:0007669"/>
    <property type="project" value="InterPro"/>
</dbReference>
<organism evidence="10 11">
    <name type="scientific">Paralcaligenes ureilyticus</name>
    <dbReference type="NCBI Taxonomy" id="627131"/>
    <lineage>
        <taxon>Bacteria</taxon>
        <taxon>Pseudomonadati</taxon>
        <taxon>Pseudomonadota</taxon>
        <taxon>Betaproteobacteria</taxon>
        <taxon>Burkholderiales</taxon>
        <taxon>Alcaligenaceae</taxon>
        <taxon>Paralcaligenes</taxon>
    </lineage>
</organism>
<dbReference type="SUPFAM" id="SSF158472">
    <property type="entry name" value="HAMP domain-like"/>
    <property type="match status" value="1"/>
</dbReference>
<dbReference type="InterPro" id="IPR003660">
    <property type="entry name" value="HAMP_dom"/>
</dbReference>
<keyword evidence="3" id="KW-0488">Methylation</keyword>
<name>A0A4V2UWT5_9BURK</name>
<evidence type="ECO:0000313" key="10">
    <source>
        <dbReference type="EMBL" id="TCT00888.1"/>
    </source>
</evidence>
<dbReference type="SUPFAM" id="SSF47170">
    <property type="entry name" value="Aspartate receptor, ligand-binding domain"/>
    <property type="match status" value="1"/>
</dbReference>
<feature type="domain" description="HAMP" evidence="9">
    <location>
        <begin position="239"/>
        <end position="278"/>
    </location>
</feature>
<accession>A0A4V2UWT5</accession>
<dbReference type="PROSITE" id="PS50885">
    <property type="entry name" value="HAMP"/>
    <property type="match status" value="1"/>
</dbReference>
<evidence type="ECO:0000256" key="8">
    <source>
        <dbReference type="SAM" id="Phobius"/>
    </source>
</evidence>
<gene>
    <name evidence="10" type="ORF">EDC26_1271</name>
</gene>
<dbReference type="AlphaFoldDB" id="A0A4V2UWT5"/>
<comment type="caution">
    <text evidence="10">The sequence shown here is derived from an EMBL/GenBank/DDBJ whole genome shotgun (WGS) entry which is preliminary data.</text>
</comment>
<evidence type="ECO:0000256" key="7">
    <source>
        <dbReference type="ARBA" id="ARBA00023224"/>
    </source>
</evidence>
<dbReference type="InterPro" id="IPR035440">
    <property type="entry name" value="4HB_MCP_dom_sf"/>
</dbReference>
<dbReference type="Pfam" id="PF02203">
    <property type="entry name" value="TarH"/>
    <property type="match status" value="1"/>
</dbReference>
<evidence type="ECO:0000256" key="6">
    <source>
        <dbReference type="ARBA" id="ARBA00023136"/>
    </source>
</evidence>
<dbReference type="GO" id="GO:0007165">
    <property type="term" value="P:signal transduction"/>
    <property type="evidence" value="ECO:0007669"/>
    <property type="project" value="UniProtKB-KW"/>
</dbReference>
<evidence type="ECO:0000256" key="2">
    <source>
        <dbReference type="ARBA" id="ARBA00022475"/>
    </source>
</evidence>
<dbReference type="InterPro" id="IPR003122">
    <property type="entry name" value="Tar_rcpt_lig-bd"/>
</dbReference>
<protein>
    <submittedName>
        <fullName evidence="10">HAMP domain-containing protein</fullName>
    </submittedName>
</protein>
<keyword evidence="2" id="KW-1003">Cell membrane</keyword>
<evidence type="ECO:0000313" key="11">
    <source>
        <dbReference type="Proteomes" id="UP000295525"/>
    </source>
</evidence>
<comment type="subcellular location">
    <subcellularLocation>
        <location evidence="1">Cell membrane</location>
    </subcellularLocation>
</comment>
<keyword evidence="4 8" id="KW-0812">Transmembrane</keyword>
<dbReference type="Gene3D" id="1.10.8.500">
    <property type="entry name" value="HAMP domain in histidine kinase"/>
    <property type="match status" value="1"/>
</dbReference>
<keyword evidence="5 8" id="KW-1133">Transmembrane helix</keyword>
<evidence type="ECO:0000256" key="1">
    <source>
        <dbReference type="ARBA" id="ARBA00004236"/>
    </source>
</evidence>
<keyword evidence="7" id="KW-0807">Transducer</keyword>
<evidence type="ECO:0000259" key="9">
    <source>
        <dbReference type="PROSITE" id="PS50885"/>
    </source>
</evidence>
<proteinExistence type="predicted"/>
<feature type="transmembrane region" description="Helical" evidence="8">
    <location>
        <begin position="21"/>
        <end position="51"/>
    </location>
</feature>
<evidence type="ECO:0000256" key="3">
    <source>
        <dbReference type="ARBA" id="ARBA00022481"/>
    </source>
</evidence>
<keyword evidence="6 8" id="KW-0472">Membrane</keyword>
<feature type="non-terminal residue" evidence="10">
    <location>
        <position position="278"/>
    </location>
</feature>
<dbReference type="EMBL" id="SMAJ01000027">
    <property type="protein sequence ID" value="TCT00888.1"/>
    <property type="molecule type" value="Genomic_DNA"/>
</dbReference>
<evidence type="ECO:0000256" key="5">
    <source>
        <dbReference type="ARBA" id="ARBA00022989"/>
    </source>
</evidence>
<dbReference type="CDD" id="cd19407">
    <property type="entry name" value="Tar_Tsr_sensor"/>
    <property type="match status" value="1"/>
</dbReference>
<sequence length="278" mass="30641">MQISPKNVKKSRRARSRGLGGARIGSMLMSGLTLFMLLIMAVGGVAAYFLYQNGRSLNAISEQNMQAKQVLLMSNHMLHARVSLLVAARYQQEASASADAAVKQKAADMLGDATKMLDAVKKSFTDFRKNLPEDSDARRLSVKLISTYRPYLDDGIDPMVQALKDQDYATFYYVNNQFGIERSKTFEKAIDAYSAYIEKQQAAAYAVAVVKFRQALMAIGAGVLIGLLLMIAARIIFGRLVIKPLVQAGGHFDRIAGGDLTERIEVKTRNEIGVLYES</sequence>
<reference evidence="10 11" key="1">
    <citation type="submission" date="2019-03" db="EMBL/GenBank/DDBJ databases">
        <title>Genomic Encyclopedia of Type Strains, Phase IV (KMG-IV): sequencing the most valuable type-strain genomes for metagenomic binning, comparative biology and taxonomic classification.</title>
        <authorList>
            <person name="Goeker M."/>
        </authorList>
    </citation>
    <scope>NUCLEOTIDE SEQUENCE [LARGE SCALE GENOMIC DNA]</scope>
    <source>
        <strain evidence="10 11">DSM 24591</strain>
    </source>
</reference>
<dbReference type="GO" id="GO:0005886">
    <property type="term" value="C:plasma membrane"/>
    <property type="evidence" value="ECO:0007669"/>
    <property type="project" value="UniProtKB-SubCell"/>
</dbReference>
<evidence type="ECO:0000256" key="4">
    <source>
        <dbReference type="ARBA" id="ARBA00022692"/>
    </source>
</evidence>
<dbReference type="Gene3D" id="1.20.120.30">
    <property type="entry name" value="Aspartate receptor, ligand-binding domain"/>
    <property type="match status" value="1"/>
</dbReference>